<keyword evidence="3" id="KW-1185">Reference proteome</keyword>
<dbReference type="STRING" id="318479.A0A0N4UEW8"/>
<reference evidence="4" key="1">
    <citation type="submission" date="2017-02" db="UniProtKB">
        <authorList>
            <consortium name="WormBaseParasite"/>
        </authorList>
    </citation>
    <scope>IDENTIFICATION</scope>
</reference>
<dbReference type="AlphaFoldDB" id="A0A0N4UEW8"/>
<dbReference type="OrthoDB" id="5867484at2759"/>
<dbReference type="WBParaSite" id="DME_0000594701-mRNA-1">
    <property type="protein sequence ID" value="DME_0000594701-mRNA-1"/>
    <property type="gene ID" value="DME_0000594701"/>
</dbReference>
<accession>A0A0N4UEW8</accession>
<reference evidence="1 3" key="2">
    <citation type="submission" date="2018-11" db="EMBL/GenBank/DDBJ databases">
        <authorList>
            <consortium name="Pathogen Informatics"/>
        </authorList>
    </citation>
    <scope>NUCLEOTIDE SEQUENCE [LARGE SCALE GENOMIC DNA]</scope>
</reference>
<evidence type="ECO:0000313" key="4">
    <source>
        <dbReference type="WBParaSite" id="DME_0000594701-mRNA-1"/>
    </source>
</evidence>
<evidence type="ECO:0000313" key="1">
    <source>
        <dbReference type="EMBL" id="VDN50913.1"/>
    </source>
</evidence>
<dbReference type="EMBL" id="UYYG01000009">
    <property type="protein sequence ID" value="VDN50913.1"/>
    <property type="molecule type" value="Genomic_DNA"/>
</dbReference>
<dbReference type="Proteomes" id="UP000038040">
    <property type="component" value="Unplaced"/>
</dbReference>
<evidence type="ECO:0000313" key="2">
    <source>
        <dbReference type="Proteomes" id="UP000038040"/>
    </source>
</evidence>
<gene>
    <name evidence="1" type="ORF">DME_LOCUS886</name>
</gene>
<name>A0A0N4UEW8_DRAME</name>
<proteinExistence type="predicted"/>
<sequence length="120" mass="13974">MSRSSVTMHQLCRQISRDKDKSYSELQLLTKSHNMVLIGRDWNVHVGHNVAAMILTIGKYGIGDRCANGERLRYAEEYEFFVANTCFRHRKKHLATWNSSDNQHFNQIGYISVAVRRVPY</sequence>
<dbReference type="Proteomes" id="UP000274756">
    <property type="component" value="Unassembled WGS sequence"/>
</dbReference>
<organism evidence="2 4">
    <name type="scientific">Dracunculus medinensis</name>
    <name type="common">Guinea worm</name>
    <dbReference type="NCBI Taxonomy" id="318479"/>
    <lineage>
        <taxon>Eukaryota</taxon>
        <taxon>Metazoa</taxon>
        <taxon>Ecdysozoa</taxon>
        <taxon>Nematoda</taxon>
        <taxon>Chromadorea</taxon>
        <taxon>Rhabditida</taxon>
        <taxon>Spirurina</taxon>
        <taxon>Dracunculoidea</taxon>
        <taxon>Dracunculidae</taxon>
        <taxon>Dracunculus</taxon>
    </lineage>
</organism>
<protein>
    <submittedName>
        <fullName evidence="4">SCP domain-containing protein</fullName>
    </submittedName>
</protein>
<evidence type="ECO:0000313" key="3">
    <source>
        <dbReference type="Proteomes" id="UP000274756"/>
    </source>
</evidence>